<dbReference type="KEGG" id="kol:Kole_0129"/>
<gene>
    <name evidence="1" type="ordered locus">Kole_0129</name>
</gene>
<protein>
    <submittedName>
        <fullName evidence="1">Uncharacterized protein</fullName>
    </submittedName>
</protein>
<dbReference type="AlphaFoldDB" id="C5CIC1"/>
<accession>C5CIC1</accession>
<proteinExistence type="predicted"/>
<evidence type="ECO:0000313" key="1">
    <source>
        <dbReference type="EMBL" id="ACR78855.1"/>
    </source>
</evidence>
<name>C5CIC1_KOSOT</name>
<organism evidence="1 2">
    <name type="scientific">Kosmotoga olearia (strain ATCC BAA-1733 / DSM 21960 / TBF 19.5.1)</name>
    <dbReference type="NCBI Taxonomy" id="521045"/>
    <lineage>
        <taxon>Bacteria</taxon>
        <taxon>Thermotogati</taxon>
        <taxon>Thermotogota</taxon>
        <taxon>Thermotogae</taxon>
        <taxon>Kosmotogales</taxon>
        <taxon>Kosmotogaceae</taxon>
        <taxon>Kosmotoga</taxon>
    </lineage>
</organism>
<dbReference type="STRING" id="521045.Kole_0129"/>
<dbReference type="EMBL" id="CP001634">
    <property type="protein sequence ID" value="ACR78855.1"/>
    <property type="molecule type" value="Genomic_DNA"/>
</dbReference>
<dbReference type="Proteomes" id="UP000002382">
    <property type="component" value="Chromosome"/>
</dbReference>
<dbReference type="HOGENOM" id="CLU_1747235_0_0_0"/>
<keyword evidence="2" id="KW-1185">Reference proteome</keyword>
<reference evidence="1 2" key="2">
    <citation type="journal article" date="2011" name="J. Bacteriol.">
        <title>Genome Sequence of Kosmotoga olearia Strain TBF 19.5.1, a Thermophilic Bacterium with a Wide Growth Temperature Range, Isolated from the Troll B Oil Platform in the North Sea.</title>
        <authorList>
            <person name="Swithers K.S."/>
            <person name="Dipippo J.L."/>
            <person name="Bruce D.C."/>
            <person name="Detter C."/>
            <person name="Tapia R."/>
            <person name="Han S."/>
            <person name="Goodwin L.A."/>
            <person name="Han J."/>
            <person name="Woyke T."/>
            <person name="Pitluck S."/>
            <person name="Pennacchio L."/>
            <person name="Nolan M."/>
            <person name="Mikhailova N."/>
            <person name="Land M.L."/>
            <person name="Nesbo C.L."/>
            <person name="Gogarten J.P."/>
            <person name="Noll K.M."/>
        </authorList>
    </citation>
    <scope>NUCLEOTIDE SEQUENCE [LARGE SCALE GENOMIC DNA]</scope>
    <source>
        <strain evidence="2">ATCC BAA-1733 / DSM 21960 / TBF 19.5.1</strain>
    </source>
</reference>
<reference evidence="1 2" key="1">
    <citation type="submission" date="2009-06" db="EMBL/GenBank/DDBJ databases">
        <title>Complete sequence of Thermotogales bacterium TBF 19.5.1.</title>
        <authorList>
            <consortium name="US DOE Joint Genome Institute"/>
            <person name="Lucas S."/>
            <person name="Copeland A."/>
            <person name="Lapidus A."/>
            <person name="Glavina del Rio T."/>
            <person name="Tice H."/>
            <person name="Bruce D."/>
            <person name="Goodwin L."/>
            <person name="Pitluck S."/>
            <person name="Chertkov O."/>
            <person name="Brettin T."/>
            <person name="Detter J.C."/>
            <person name="Han C."/>
            <person name="Schmutz J."/>
            <person name="Larimer F."/>
            <person name="Land M."/>
            <person name="Hauser L."/>
            <person name="Kyrpides N."/>
            <person name="Ovchinnikova G."/>
            <person name="Noll K."/>
        </authorList>
    </citation>
    <scope>NUCLEOTIDE SEQUENCE [LARGE SCALE GENOMIC DNA]</scope>
    <source>
        <strain evidence="2">ATCC BAA-1733 / DSM 21960 / TBF 19.5.1</strain>
    </source>
</reference>
<sequence length="149" mass="15620">MRKMLVLFILVMSVLAFSLDYSPVLAGLSAVGSSAGAYIGENLAVPALIIMNKMGFVSDDIFSPFSTTMADAIETGAVVGTVIGGVIAKHVYLAFNGDFRVENLIVDSVISSVVAYVAHKVVKSFCDDSLISDIFVVPGINGLVLGGVW</sequence>
<dbReference type="RefSeq" id="WP_012744643.1">
    <property type="nucleotide sequence ID" value="NC_012785.1"/>
</dbReference>
<evidence type="ECO:0000313" key="2">
    <source>
        <dbReference type="Proteomes" id="UP000002382"/>
    </source>
</evidence>